<feature type="domain" description="Fe/B12 periplasmic-binding" evidence="6">
    <location>
        <begin position="93"/>
        <end position="343"/>
    </location>
</feature>
<dbReference type="Gene3D" id="3.40.50.1980">
    <property type="entry name" value="Nitrogenase molybdenum iron protein domain"/>
    <property type="match status" value="2"/>
</dbReference>
<dbReference type="SUPFAM" id="SSF53807">
    <property type="entry name" value="Helical backbone' metal receptor"/>
    <property type="match status" value="1"/>
</dbReference>
<dbReference type="PANTHER" id="PTHR30532">
    <property type="entry name" value="IRON III DICITRATE-BINDING PERIPLASMIC PROTEIN"/>
    <property type="match status" value="1"/>
</dbReference>
<protein>
    <submittedName>
        <fullName evidence="7">ABC transporter substrate-binding protein</fullName>
    </submittedName>
</protein>
<gene>
    <name evidence="7" type="ORF">ACFFIA_22655</name>
</gene>
<evidence type="ECO:0000256" key="1">
    <source>
        <dbReference type="ARBA" id="ARBA00004196"/>
    </source>
</evidence>
<evidence type="ECO:0000259" key="6">
    <source>
        <dbReference type="PROSITE" id="PS50983"/>
    </source>
</evidence>
<organism evidence="7 8">
    <name type="scientific">Phytohabitans kaempferiae</name>
    <dbReference type="NCBI Taxonomy" id="1620943"/>
    <lineage>
        <taxon>Bacteria</taxon>
        <taxon>Bacillati</taxon>
        <taxon>Actinomycetota</taxon>
        <taxon>Actinomycetes</taxon>
        <taxon>Micromonosporales</taxon>
        <taxon>Micromonosporaceae</taxon>
    </lineage>
</organism>
<dbReference type="PROSITE" id="PS50983">
    <property type="entry name" value="FE_B12_PBP"/>
    <property type="match status" value="1"/>
</dbReference>
<dbReference type="InterPro" id="IPR002491">
    <property type="entry name" value="ABC_transptr_periplasmic_BD"/>
</dbReference>
<dbReference type="Pfam" id="PF01497">
    <property type="entry name" value="Peripla_BP_2"/>
    <property type="match status" value="1"/>
</dbReference>
<reference evidence="7 8" key="1">
    <citation type="submission" date="2024-09" db="EMBL/GenBank/DDBJ databases">
        <authorList>
            <person name="Sun Q."/>
            <person name="Mori K."/>
        </authorList>
    </citation>
    <scope>NUCLEOTIDE SEQUENCE [LARGE SCALE GENOMIC DNA]</scope>
    <source>
        <strain evidence="7 8">TBRC 3947</strain>
    </source>
</reference>
<feature type="chain" id="PRO_5046909342" evidence="5">
    <location>
        <begin position="19"/>
        <end position="344"/>
    </location>
</feature>
<evidence type="ECO:0000256" key="4">
    <source>
        <dbReference type="ARBA" id="ARBA00022729"/>
    </source>
</evidence>
<evidence type="ECO:0000313" key="8">
    <source>
        <dbReference type="Proteomes" id="UP001589867"/>
    </source>
</evidence>
<keyword evidence="4 5" id="KW-0732">Signal</keyword>
<evidence type="ECO:0000313" key="7">
    <source>
        <dbReference type="EMBL" id="MFC0530465.1"/>
    </source>
</evidence>
<keyword evidence="8" id="KW-1185">Reference proteome</keyword>
<dbReference type="InterPro" id="IPR051313">
    <property type="entry name" value="Bact_iron-sidero_bind"/>
</dbReference>
<evidence type="ECO:0000256" key="3">
    <source>
        <dbReference type="ARBA" id="ARBA00022448"/>
    </source>
</evidence>
<evidence type="ECO:0000256" key="2">
    <source>
        <dbReference type="ARBA" id="ARBA00008814"/>
    </source>
</evidence>
<comment type="caution">
    <text evidence="7">The sequence shown here is derived from an EMBL/GenBank/DDBJ whole genome shotgun (WGS) entry which is preliminary data.</text>
</comment>
<comment type="similarity">
    <text evidence="2">Belongs to the bacterial solute-binding protein 8 family.</text>
</comment>
<sequence>MAAAALLFSALTAFTACADSGSTTQSSDSPTPANAEAARAAGIGPAVPLDGTPGFAEIVAGYAGFGTDAAPGQFPRTVTHAGGKTTLEARPTRVVTLDSAERDALLALGLMPVGVTDGVNDPPAVADVPRVGGIEAPSLDAILALKPDLILTNENRSGDIYDQLTKIAPTVMSVQTGVTWKQNFELFTAALGAEEQARRVTADYEDRAAEVAALLGDEPPTISVVRVRSEQIRLYQRSSYSGSILDGVGVPRPKESNYDANFVELSPERLQAADADIVLVAMDDSLDQAQVDEFLSQPLWKTLNAHRKGQLHQVDSTYWIAGGGYQGAFAILDDLKRILAGYPR</sequence>
<dbReference type="EMBL" id="JBHLUH010000047">
    <property type="protein sequence ID" value="MFC0530465.1"/>
    <property type="molecule type" value="Genomic_DNA"/>
</dbReference>
<keyword evidence="3" id="KW-0813">Transport</keyword>
<accession>A0ABV6M6Z5</accession>
<feature type="signal peptide" evidence="5">
    <location>
        <begin position="1"/>
        <end position="18"/>
    </location>
</feature>
<dbReference type="RefSeq" id="WP_377253624.1">
    <property type="nucleotide sequence ID" value="NZ_JBHLUH010000047.1"/>
</dbReference>
<comment type="subcellular location">
    <subcellularLocation>
        <location evidence="1">Cell envelope</location>
    </subcellularLocation>
</comment>
<evidence type="ECO:0000256" key="5">
    <source>
        <dbReference type="SAM" id="SignalP"/>
    </source>
</evidence>
<proteinExistence type="inferred from homology"/>
<dbReference type="CDD" id="cd01146">
    <property type="entry name" value="FhuD"/>
    <property type="match status" value="1"/>
</dbReference>
<dbReference type="Proteomes" id="UP001589867">
    <property type="component" value="Unassembled WGS sequence"/>
</dbReference>
<dbReference type="PANTHER" id="PTHR30532:SF25">
    <property type="entry name" value="IRON(III) DICITRATE-BINDING PERIPLASMIC PROTEIN"/>
    <property type="match status" value="1"/>
</dbReference>
<name>A0ABV6M6Z5_9ACTN</name>